<dbReference type="Gene3D" id="2.30.29.30">
    <property type="entry name" value="Pleckstrin-homology domain (PH domain)/Phosphotyrosine-binding domain (PTB)"/>
    <property type="match status" value="1"/>
</dbReference>
<feature type="compositionally biased region" description="Low complexity" evidence="1">
    <location>
        <begin position="275"/>
        <end position="291"/>
    </location>
</feature>
<evidence type="ECO:0000256" key="1">
    <source>
        <dbReference type="SAM" id="MobiDB-lite"/>
    </source>
</evidence>
<feature type="region of interest" description="Disordered" evidence="1">
    <location>
        <begin position="266"/>
        <end position="302"/>
    </location>
</feature>
<feature type="compositionally biased region" description="Basic and acidic residues" evidence="1">
    <location>
        <begin position="694"/>
        <end position="703"/>
    </location>
</feature>
<feature type="compositionally biased region" description="Basic and acidic residues" evidence="1">
    <location>
        <begin position="997"/>
        <end position="1007"/>
    </location>
</feature>
<evidence type="ECO:0000313" key="3">
    <source>
        <dbReference type="Proteomes" id="UP001396898"/>
    </source>
</evidence>
<dbReference type="PANTHER" id="PTHR38700">
    <property type="entry name" value="YALI0E22418P"/>
    <property type="match status" value="1"/>
</dbReference>
<feature type="compositionally biased region" description="Polar residues" evidence="1">
    <location>
        <begin position="840"/>
        <end position="850"/>
    </location>
</feature>
<feature type="compositionally biased region" description="Polar residues" evidence="1">
    <location>
        <begin position="584"/>
        <end position="602"/>
    </location>
</feature>
<feature type="region of interest" description="Disordered" evidence="1">
    <location>
        <begin position="565"/>
        <end position="604"/>
    </location>
</feature>
<feature type="compositionally biased region" description="Polar residues" evidence="1">
    <location>
        <begin position="1009"/>
        <end position="1018"/>
    </location>
</feature>
<proteinExistence type="predicted"/>
<gene>
    <name evidence="2" type="ORF">PG991_013703</name>
</gene>
<dbReference type="SUPFAM" id="SSF50729">
    <property type="entry name" value="PH domain-like"/>
    <property type="match status" value="1"/>
</dbReference>
<dbReference type="Proteomes" id="UP001396898">
    <property type="component" value="Unassembled WGS sequence"/>
</dbReference>
<name>A0ABR1R6T1_9PEZI</name>
<accession>A0ABR1R6T1</accession>
<dbReference type="PANTHER" id="PTHR38700:SF1">
    <property type="entry name" value="PH DOMAIN-CONTAINING PROTEIN"/>
    <property type="match status" value="1"/>
</dbReference>
<evidence type="ECO:0008006" key="4">
    <source>
        <dbReference type="Google" id="ProtNLM"/>
    </source>
</evidence>
<feature type="compositionally biased region" description="Low complexity" evidence="1">
    <location>
        <begin position="50"/>
        <end position="61"/>
    </location>
</feature>
<protein>
    <recommendedName>
        <fullName evidence="4">PH domain-containing protein</fullName>
    </recommendedName>
</protein>
<reference evidence="2 3" key="1">
    <citation type="submission" date="2023-01" db="EMBL/GenBank/DDBJ databases">
        <title>Analysis of 21 Apiospora genomes using comparative genomics revels a genus with tremendous synthesis potential of carbohydrate active enzymes and secondary metabolites.</title>
        <authorList>
            <person name="Sorensen T."/>
        </authorList>
    </citation>
    <scope>NUCLEOTIDE SEQUENCE [LARGE SCALE GENOMIC DNA]</scope>
    <source>
        <strain evidence="2 3">CBS 20057</strain>
    </source>
</reference>
<feature type="compositionally biased region" description="Polar residues" evidence="1">
    <location>
        <begin position="150"/>
        <end position="169"/>
    </location>
</feature>
<evidence type="ECO:0000313" key="2">
    <source>
        <dbReference type="EMBL" id="KAK8001481.1"/>
    </source>
</evidence>
<feature type="compositionally biased region" description="Pro residues" evidence="1">
    <location>
        <begin position="984"/>
        <end position="994"/>
    </location>
</feature>
<sequence length="1024" mass="112196">MPPHEGAATSEPTNGVEQPKFSRYRSQRGRTVPNAPLPEPLPSNAQHLISDGGDASGGAADRTGAQQNQSHVESSSGKSIARSMSRYRRRPSMSGNANDAAPPKIADTPHSTPPVPSVPSALKPSHQRHQIRTEKEEDAPAADSCPPLSSPQRQQSRHTQPVSNQQQDSEMTDFEYRYDVSVASDRNPRLMNAGGDDRSQRLREQREDALRYAREMAHNDAVNDHLIAEQKKKDLERLRIQLANSPESGRRSSKPRSPVLEKFVALTKGRKSKDSVSPSMSPASSSSGSMDNNYAFTELPQPPKGIVPGGRGIVPQMDAPISAVNAGDRIVSVRYRQHTFPFSVTPESTPSDIIRLAMKAYDHGQIAEQMVVLESYGPLGLERKIRRFEHVRDVMNSWDGDTHNHLIVTESDSPSDAQDLELESVPDTVEPPQGDRFYMQHSNRPGKWNKRWITLLDNGQVLSAKKPETSGVDKDTVRLCNLSDYDIYKPTPAQARRQLKPPKKFCFAVKSQHKSSMFMNTDNYVQYFCTEDAEMAARFSRKVFGWRSWYLVDRRPAAQQVTIPKIDEKPPQLPAVPPKPISKAPNTVTSSTARPSESSGDNQYRLGEFEPLLDMGRFDKRLSQFGKDLVLPVAPVPPTTPKRSASKKQDPKAQKQAGTLINDIAPASDAAFTGAGLLATGYEDRKAAAIAAEQSKEPTKDSDLGAFIEGPSLLNKRPETPESPPESPSWFPSAVEHTAKYREPVAAKPQPKIYAGVTRKTSVTQGRSPVKSRPAPPRFALHPSMKPNSQFPSNALAPQYTGNAHQTQSGQPQNKPRTRPNDAVPHPLVVPGPKSRRGSPETSPINNRQPLQKPLINLEPTFNEPPQWAKKGGRGVQAPEGLNHLVDLISVGNPGGGPNKHLEVPPRSLMRRGQDSMPPTSNVHPANRGGGLARTRSKAAAPSMRHGNVPPMPPVQGMPGTVAPLRVQRPSVGPRQTSGDGPRSSPPRSRPPPAQMKRRDLQSRDQEGSDYNSVSGRTGTLRAV</sequence>
<feature type="compositionally biased region" description="Polar residues" evidence="1">
    <location>
        <begin position="800"/>
        <end position="815"/>
    </location>
</feature>
<comment type="caution">
    <text evidence="2">The sequence shown here is derived from an EMBL/GenBank/DDBJ whole genome shotgun (WGS) entry which is preliminary data.</text>
</comment>
<dbReference type="InterPro" id="IPR029071">
    <property type="entry name" value="Ubiquitin-like_domsf"/>
</dbReference>
<feature type="compositionally biased region" description="Polar residues" evidence="1">
    <location>
        <begin position="64"/>
        <end position="78"/>
    </location>
</feature>
<organism evidence="2 3">
    <name type="scientific">Apiospora marii</name>
    <dbReference type="NCBI Taxonomy" id="335849"/>
    <lineage>
        <taxon>Eukaryota</taxon>
        <taxon>Fungi</taxon>
        <taxon>Dikarya</taxon>
        <taxon>Ascomycota</taxon>
        <taxon>Pezizomycotina</taxon>
        <taxon>Sordariomycetes</taxon>
        <taxon>Xylariomycetidae</taxon>
        <taxon>Amphisphaeriales</taxon>
        <taxon>Apiosporaceae</taxon>
        <taxon>Apiospora</taxon>
    </lineage>
</organism>
<feature type="region of interest" description="Disordered" evidence="1">
    <location>
        <begin position="1"/>
        <end position="208"/>
    </location>
</feature>
<dbReference type="EMBL" id="JAQQWI010000018">
    <property type="protein sequence ID" value="KAK8001481.1"/>
    <property type="molecule type" value="Genomic_DNA"/>
</dbReference>
<dbReference type="InterPro" id="IPR011993">
    <property type="entry name" value="PH-like_dom_sf"/>
</dbReference>
<feature type="compositionally biased region" description="Pro residues" evidence="1">
    <location>
        <begin position="571"/>
        <end position="580"/>
    </location>
</feature>
<keyword evidence="3" id="KW-1185">Reference proteome</keyword>
<feature type="region of interest" description="Disordered" evidence="1">
    <location>
        <begin position="693"/>
        <end position="853"/>
    </location>
</feature>
<dbReference type="SUPFAM" id="SSF54236">
    <property type="entry name" value="Ubiquitin-like"/>
    <property type="match status" value="1"/>
</dbReference>
<feature type="region of interest" description="Disordered" evidence="1">
    <location>
        <begin position="631"/>
        <end position="656"/>
    </location>
</feature>
<feature type="compositionally biased region" description="Basic and acidic residues" evidence="1">
    <location>
        <begin position="195"/>
        <end position="208"/>
    </location>
</feature>
<feature type="region of interest" description="Disordered" evidence="1">
    <location>
        <begin position="910"/>
        <end position="1024"/>
    </location>
</feature>